<sequence>MPYEMGGRADKSGNRYEIKCVIYQMLKLLEEKIYSVTLEALGEDEQGVDIWIDYLDGSREGQQCKGRNGSSESWTISSMKAHDIFVNWKMQLDRNEKNKVALVSPLSCSLIIDLINRANNTDGDYEHFYNNQICKSQKIKKAYTDYAEAMELNIEDKKDIIKSIDYLKRTFYRQEPDFQLKEFILDKIRYLLIGDEDRIYDTLVSIIIDEDILGKQITNTFLCELLRSKDIELKNLALDKRIAPRIDELNDEFRKFFLPIKDRLIERKEFDSCRKIIDSGESMIIHGKAGNGKSGCTEAILNYCNKNTIPVIAIKLDKRIPMGSAEKWGQDLGLPASPAHCLHSISKDEQAVIILDQLDALRWTQAHSRDSLLVCAEVINEIIKINIERKKKISLVFVCRTYDLENDNNIKALLKSDEKSNLKMSWNNITVDEFDDNTVKEVVGEQYLGLSNKLKCILKTPSNLYIWSQLSSDKDYNECSTTSNLILEWWTQLKSNSMAVGVNENDVINVKENLVQLLDKMGRISISKRILRTNENALFYLSSNGFLIVQGESISFIHQSILDYFLAETMIDKFYDGENIVNIIGDKEKQTPSRRYQVQMLLQNLVEMDSRDFINVGEQMLKSDSIRYYMKHVFYEVLGQVSNIDELIRIFVLKNCEVKEYSKYILNNVVMSHSNYISMLRDNGILDKWIKDEDTKYIVFNLLKSISPKFDSKDIVFIKKYILKSKSDDEKLIKCFNNNINDDTDEMFDLRMQLYEKYPEMANVYFNFKEMFKKCEMRTIKFFTFLLKYKIKSQEKNIYKYEEELAYEIADIWVNNGKEIVKMLLPNLPRESYEAISFSEWCNRYGHKNNLERTCVQIIKKANAGIISNNPKEFFEIYSQFMGKGFAIFNEIMLSVLLNLPEEYSDYVINYLCEDFDKNIFDMTSGDNKLLLAKDVIKKHSVSCSNEVYLLLENKIIHYISPDAKERYFRRVEYNKNNTGERVYWSFWGDLQAELLPCLQINRMSEEGKRLLTVLKRRFEGKYNRYDNSSGHSGFVKSPISGKKLSNKNWIKLLTNKEIERRENHNWKDVPGGFIESSIEEFSSDFRSTVILEPERMIKLVLGCKEEILDEYIDSLFSGIASNNEPKDISTELLEALIKRYPCDNKSWRASSICRILEMKNDSKWSQKVLDILKDIAINHINPELEKPNVTNKDDKEMRTFEMLQDNSLNCVRGSAAFAIGKLLWEDKRLYVQFKETINQLTKDENPAVRLASLSALWPTYNIERDWASEKILTLYEQDYRLAGFHDSKNMFFLLYNKYRERVLKIINKCFLSSDEQLIKIGSYSLAEMFIVKNEFLHEIDNIDSITEKQVKSILEMVAIYFDKDEYNDICKKIILKFKTSEFDLDFPISNLFYQNKINLERDNEFLIEIMQSNLSNRIVSAFVHYLENNSKSIVYYKDIILSMSYHLLINESEKLIGYWGIDDEISKLIIGLYDETSTSLEPELIEVSKKCLDIWDLMFEKQIGSIRMLSQKIFER</sequence>
<dbReference type="EMBL" id="SWOV01000029">
    <property type="protein sequence ID" value="NFF88406.1"/>
    <property type="molecule type" value="Genomic_DNA"/>
</dbReference>
<dbReference type="EMBL" id="SWVK01000003">
    <property type="protein sequence ID" value="NFN34055.1"/>
    <property type="molecule type" value="Genomic_DNA"/>
</dbReference>
<organism evidence="1 4">
    <name type="scientific">Clostridium botulinum</name>
    <dbReference type="NCBI Taxonomy" id="1491"/>
    <lineage>
        <taxon>Bacteria</taxon>
        <taxon>Bacillati</taxon>
        <taxon>Bacillota</taxon>
        <taxon>Clostridia</taxon>
        <taxon>Eubacteriales</taxon>
        <taxon>Clostridiaceae</taxon>
        <taxon>Clostridium</taxon>
    </lineage>
</organism>
<dbReference type="Proteomes" id="UP000476820">
    <property type="component" value="Unassembled WGS sequence"/>
</dbReference>
<proteinExistence type="predicted"/>
<accession>A0A0L9Y7F5</accession>
<comment type="caution">
    <text evidence="1">The sequence shown here is derived from an EMBL/GenBank/DDBJ whole genome shotgun (WGS) entry which is preliminary data.</text>
</comment>
<dbReference type="OrthoDB" id="7051144at2"/>
<dbReference type="InterPro" id="IPR016024">
    <property type="entry name" value="ARM-type_fold"/>
</dbReference>
<dbReference type="RefSeq" id="WP_053342293.1">
    <property type="nucleotide sequence ID" value="NZ_JACBEK010000002.1"/>
</dbReference>
<protein>
    <submittedName>
        <fullName evidence="1">Uncharacterized protein</fullName>
    </submittedName>
</protein>
<evidence type="ECO:0000313" key="3">
    <source>
        <dbReference type="Proteomes" id="UP000473681"/>
    </source>
</evidence>
<gene>
    <name evidence="1" type="ORF">FC774_11065</name>
    <name evidence="2" type="ORF">FDB51_02725</name>
</gene>
<reference evidence="3 4" key="1">
    <citation type="submission" date="2019-04" db="EMBL/GenBank/DDBJ databases">
        <title>Genome sequencing of Clostridium botulinum Groups I-IV and Clostridium butyricum.</title>
        <authorList>
            <person name="Brunt J."/>
            <person name="Van Vliet A.H.M."/>
            <person name="Stringer S.C."/>
            <person name="Carter A.T."/>
            <person name="Peck M.W."/>
        </authorList>
    </citation>
    <scope>NUCLEOTIDE SEQUENCE [LARGE SCALE GENOMIC DNA]</scope>
    <source>
        <strain evidence="1 4">1605</strain>
        <strain evidence="2 3">CB-K-33E</strain>
    </source>
</reference>
<evidence type="ECO:0000313" key="4">
    <source>
        <dbReference type="Proteomes" id="UP000476820"/>
    </source>
</evidence>
<name>A0A0L9Y7F5_CLOBO</name>
<evidence type="ECO:0000313" key="1">
    <source>
        <dbReference type="EMBL" id="NFF88406.1"/>
    </source>
</evidence>
<dbReference type="Proteomes" id="UP000473681">
    <property type="component" value="Unassembled WGS sequence"/>
</dbReference>
<dbReference type="SUPFAM" id="SSF48371">
    <property type="entry name" value="ARM repeat"/>
    <property type="match status" value="1"/>
</dbReference>
<evidence type="ECO:0000313" key="2">
    <source>
        <dbReference type="EMBL" id="NFN34055.1"/>
    </source>
</evidence>